<dbReference type="InterPro" id="IPR039555">
    <property type="entry name" value="TraF/TrbB"/>
</dbReference>
<dbReference type="KEGG" id="vck:PG915_24485"/>
<accession>A0AAU8BRV8</accession>
<gene>
    <name evidence="2" type="primary">traF</name>
    <name evidence="2" type="ORF">PG915_24485</name>
</gene>
<sequence length="310" mass="34804">MRPIIILAVLLPFQCLSTTGDYISRSDDAPSGWHFYDEDPPKPEKEEPPIQESTTPITSTPMQPSAPAPLSSAWIREQWPKFRDAAIDSPTPENIRRVRLLQRVIMDKSTEFSDAFIQDSINTPLLNESLARPATSFAIGAFNAQQNANRATLLEEIGKKAGLWFFFESDCELCNRQAPLLKHLEYGGLDIQAISIDGPGLVSGLYPNYTFDMGQKHKQLKVARVPALFLVTYDGEFVIPITQGLHTVSEIEELIFQQSKTADLITDTEFNSVAKTQRTNRYQIPNDQIPDAERMATDAAYFNQILLPNE</sequence>
<feature type="compositionally biased region" description="Polar residues" evidence="1">
    <location>
        <begin position="51"/>
        <end position="63"/>
    </location>
</feature>
<feature type="compositionally biased region" description="Basic and acidic residues" evidence="1">
    <location>
        <begin position="35"/>
        <end position="48"/>
    </location>
</feature>
<dbReference type="Pfam" id="PF13728">
    <property type="entry name" value="TraF"/>
    <property type="match status" value="1"/>
</dbReference>
<keyword evidence="2" id="KW-0614">Plasmid</keyword>
<dbReference type="RefSeq" id="WP_353500224.1">
    <property type="nucleotide sequence ID" value="NZ_CP115922.1"/>
</dbReference>
<dbReference type="EMBL" id="CP115922">
    <property type="protein sequence ID" value="XCD19097.1"/>
    <property type="molecule type" value="Genomic_DNA"/>
</dbReference>
<dbReference type="AlphaFoldDB" id="A0AAU8BRV8"/>
<geneLocation type="plasmid" evidence="2">
    <name>p1</name>
</geneLocation>
<evidence type="ECO:0000256" key="1">
    <source>
        <dbReference type="SAM" id="MobiDB-lite"/>
    </source>
</evidence>
<name>A0AAU8BRV8_9VIBR</name>
<reference evidence="2" key="1">
    <citation type="submission" date="2023-01" db="EMBL/GenBank/DDBJ databases">
        <title>Vibrio sp. CB1-14 genome sequencing.</title>
        <authorList>
            <person name="Otstavnykh N."/>
            <person name="Isaeva M."/>
            <person name="Meleshko D."/>
        </authorList>
    </citation>
    <scope>NUCLEOTIDE SEQUENCE</scope>
    <source>
        <strain evidence="2">CB1-14</strain>
        <plasmid evidence="2">p1</plasmid>
    </source>
</reference>
<organism evidence="2">
    <name type="scientific">Vibrio chaetopteri</name>
    <dbReference type="NCBI Taxonomy" id="3016528"/>
    <lineage>
        <taxon>Bacteria</taxon>
        <taxon>Pseudomonadati</taxon>
        <taxon>Pseudomonadota</taxon>
        <taxon>Gammaproteobacteria</taxon>
        <taxon>Vibrionales</taxon>
        <taxon>Vibrionaceae</taxon>
        <taxon>Vibrio</taxon>
    </lineage>
</organism>
<feature type="region of interest" description="Disordered" evidence="1">
    <location>
        <begin position="29"/>
        <end position="70"/>
    </location>
</feature>
<protein>
    <submittedName>
        <fullName evidence="2">Conjugal transfer protein TraF</fullName>
    </submittedName>
</protein>
<dbReference type="InterPro" id="IPR036249">
    <property type="entry name" value="Thioredoxin-like_sf"/>
</dbReference>
<evidence type="ECO:0000313" key="2">
    <source>
        <dbReference type="EMBL" id="XCD19097.1"/>
    </source>
</evidence>
<dbReference type="SUPFAM" id="SSF52833">
    <property type="entry name" value="Thioredoxin-like"/>
    <property type="match status" value="1"/>
</dbReference>
<proteinExistence type="predicted"/>